<proteinExistence type="predicted"/>
<protein>
    <submittedName>
        <fullName evidence="2">Uncharacterized protein</fullName>
    </submittedName>
</protein>
<dbReference type="GeneID" id="94827263"/>
<sequence>MDIQSIRLLLDYKADPNILFRNMSLLAYAAKTGNFQAIKLLLDAHADPHIGEPTPLETVIHYSSRECLAALLDGHEEDLLVPIKGRLLIEIALEAQTTLLSVVAVYTKRQFDEAKKKGETENLPVFPPKTLKRSRLKKLNAALKQNDYLLPVDIVRKSVLHIKSPWRPREKDDENEEAELVESMNLSLNSTMRSTRRAHLLETNGEDFGVPPTPFRYNDSQFPDSDDEDEETQSRSQSRSTTAASNVKRAFLTPNDSDDMSNDFHFHLMTPTSTPRTTRNKSPFA</sequence>
<dbReference type="SUPFAM" id="SSF48403">
    <property type="entry name" value="Ankyrin repeat"/>
    <property type="match status" value="1"/>
</dbReference>
<dbReference type="OrthoDB" id="366390at2759"/>
<dbReference type="VEuPathDB" id="TrichDB:TRFO_05555"/>
<dbReference type="EMBL" id="MLAK01000727">
    <property type="protein sequence ID" value="OHT06368.1"/>
    <property type="molecule type" value="Genomic_DNA"/>
</dbReference>
<dbReference type="AlphaFoldDB" id="A0A1J4K662"/>
<name>A0A1J4K662_9EUKA</name>
<feature type="compositionally biased region" description="Low complexity" evidence="1">
    <location>
        <begin position="234"/>
        <end position="245"/>
    </location>
</feature>
<keyword evidence="3" id="KW-1185">Reference proteome</keyword>
<dbReference type="InterPro" id="IPR036770">
    <property type="entry name" value="Ankyrin_rpt-contain_sf"/>
</dbReference>
<reference evidence="2" key="1">
    <citation type="submission" date="2016-10" db="EMBL/GenBank/DDBJ databases">
        <authorList>
            <person name="Benchimol M."/>
            <person name="Almeida L.G."/>
            <person name="Vasconcelos A.T."/>
            <person name="Perreira-Neves A."/>
            <person name="Rosa I.A."/>
            <person name="Tasca T."/>
            <person name="Bogo M.R."/>
            <person name="de Souza W."/>
        </authorList>
    </citation>
    <scope>NUCLEOTIDE SEQUENCE [LARGE SCALE GENOMIC DNA]</scope>
    <source>
        <strain evidence="2">K</strain>
    </source>
</reference>
<dbReference type="RefSeq" id="XP_068359504.1">
    <property type="nucleotide sequence ID" value="XM_068492559.1"/>
</dbReference>
<gene>
    <name evidence="2" type="ORF">TRFO_05555</name>
</gene>
<evidence type="ECO:0000313" key="3">
    <source>
        <dbReference type="Proteomes" id="UP000179807"/>
    </source>
</evidence>
<evidence type="ECO:0000256" key="1">
    <source>
        <dbReference type="SAM" id="MobiDB-lite"/>
    </source>
</evidence>
<dbReference type="Gene3D" id="1.25.40.20">
    <property type="entry name" value="Ankyrin repeat-containing domain"/>
    <property type="match status" value="1"/>
</dbReference>
<comment type="caution">
    <text evidence="2">The sequence shown here is derived from an EMBL/GenBank/DDBJ whole genome shotgun (WGS) entry which is preliminary data.</text>
</comment>
<organism evidence="2 3">
    <name type="scientific">Tritrichomonas foetus</name>
    <dbReference type="NCBI Taxonomy" id="1144522"/>
    <lineage>
        <taxon>Eukaryota</taxon>
        <taxon>Metamonada</taxon>
        <taxon>Parabasalia</taxon>
        <taxon>Tritrichomonadida</taxon>
        <taxon>Tritrichomonadidae</taxon>
        <taxon>Tritrichomonas</taxon>
    </lineage>
</organism>
<evidence type="ECO:0000313" key="2">
    <source>
        <dbReference type="EMBL" id="OHT06368.1"/>
    </source>
</evidence>
<feature type="compositionally biased region" description="Polar residues" evidence="1">
    <location>
        <begin position="270"/>
        <end position="285"/>
    </location>
</feature>
<dbReference type="Proteomes" id="UP000179807">
    <property type="component" value="Unassembled WGS sequence"/>
</dbReference>
<feature type="region of interest" description="Disordered" evidence="1">
    <location>
        <begin position="202"/>
        <end position="285"/>
    </location>
</feature>
<accession>A0A1J4K662</accession>